<evidence type="ECO:0000313" key="2">
    <source>
        <dbReference type="EMBL" id="MBI5250080.1"/>
    </source>
</evidence>
<gene>
    <name evidence="2" type="ORF">HY912_11360</name>
</gene>
<reference evidence="2" key="1">
    <citation type="submission" date="2020-07" db="EMBL/GenBank/DDBJ databases">
        <title>Huge and variable diversity of episymbiotic CPR bacteria and DPANN archaea in groundwater ecosystems.</title>
        <authorList>
            <person name="He C.Y."/>
            <person name="Keren R."/>
            <person name="Whittaker M."/>
            <person name="Farag I.F."/>
            <person name="Doudna J."/>
            <person name="Cate J.H.D."/>
            <person name="Banfield J.F."/>
        </authorList>
    </citation>
    <scope>NUCLEOTIDE SEQUENCE</scope>
    <source>
        <strain evidence="2">NC_groundwater_1664_Pr3_B-0.1um_52_9</strain>
    </source>
</reference>
<accession>A0A9D6Z3P6</accession>
<evidence type="ECO:0000259" key="1">
    <source>
        <dbReference type="Pfam" id="PF12654"/>
    </source>
</evidence>
<feature type="domain" description="DUF3786" evidence="1">
    <location>
        <begin position="41"/>
        <end position="217"/>
    </location>
</feature>
<name>A0A9D6Z3P6_9BACT</name>
<dbReference type="InterPro" id="IPR024264">
    <property type="entry name" value="DUF3786"/>
</dbReference>
<dbReference type="Pfam" id="PF12654">
    <property type="entry name" value="DUF3786"/>
    <property type="match status" value="1"/>
</dbReference>
<protein>
    <submittedName>
        <fullName evidence="2">DUF3786 domain-containing protein</fullName>
    </submittedName>
</protein>
<evidence type="ECO:0000313" key="3">
    <source>
        <dbReference type="Proteomes" id="UP000807825"/>
    </source>
</evidence>
<proteinExistence type="predicted"/>
<organism evidence="2 3">
    <name type="scientific">Desulfomonile tiedjei</name>
    <dbReference type="NCBI Taxonomy" id="2358"/>
    <lineage>
        <taxon>Bacteria</taxon>
        <taxon>Pseudomonadati</taxon>
        <taxon>Thermodesulfobacteriota</taxon>
        <taxon>Desulfomonilia</taxon>
        <taxon>Desulfomonilales</taxon>
        <taxon>Desulfomonilaceae</taxon>
        <taxon>Desulfomonile</taxon>
    </lineage>
</organism>
<sequence>MVGYLVVRRFPNSAENGFLEEQMGCAAPNSLHWEDLRSRPPEQILGQDGVRLNPEGRGYEVAFLNALYHVDPVAERIVELAPNPLRVMSEEFQILLIRYLVAENGGPIDGIDVSEKDLPGGVTFFQGPHALHVVPIAKAYGDDPEAFAARGSELGAEPRQYGDKAMRFFPFPKISVTYVLWRGDEEFPASVSVIFDKSITRWFQLDMIFTTVMVITERIVRG</sequence>
<dbReference type="EMBL" id="JACRDE010000304">
    <property type="protein sequence ID" value="MBI5250080.1"/>
    <property type="molecule type" value="Genomic_DNA"/>
</dbReference>
<comment type="caution">
    <text evidence="2">The sequence shown here is derived from an EMBL/GenBank/DDBJ whole genome shotgun (WGS) entry which is preliminary data.</text>
</comment>
<dbReference type="AlphaFoldDB" id="A0A9D6Z3P6"/>
<dbReference type="Proteomes" id="UP000807825">
    <property type="component" value="Unassembled WGS sequence"/>
</dbReference>